<dbReference type="EMBL" id="JARRAF010000001">
    <property type="protein sequence ID" value="MDK2122648.1"/>
    <property type="molecule type" value="Genomic_DNA"/>
</dbReference>
<proteinExistence type="predicted"/>
<protein>
    <submittedName>
        <fullName evidence="2">HNH endonuclease signature motif containing protein</fullName>
        <ecNumber evidence="2">3.1.-.-</ecNumber>
    </submittedName>
</protein>
<reference evidence="2" key="1">
    <citation type="submission" date="2023-03" db="EMBL/GenBank/DDBJ databases">
        <title>Chitinimonas shenzhenensis gen. nov., sp. nov., a novel member of family Burkholderiaceae isolated from activated sludge collected in Shen Zhen, China.</title>
        <authorList>
            <person name="Wang X."/>
        </authorList>
    </citation>
    <scope>NUCLEOTIDE SEQUENCE</scope>
    <source>
        <strain evidence="2">DQS-5</strain>
    </source>
</reference>
<keyword evidence="2" id="KW-0255">Endonuclease</keyword>
<comment type="caution">
    <text evidence="2">The sequence shown here is derived from an EMBL/GenBank/DDBJ whole genome shotgun (WGS) entry which is preliminary data.</text>
</comment>
<dbReference type="Pfam" id="PF13391">
    <property type="entry name" value="HNH_2"/>
    <property type="match status" value="1"/>
</dbReference>
<dbReference type="InterPro" id="IPR003615">
    <property type="entry name" value="HNH_nuc"/>
</dbReference>
<keyword evidence="2" id="KW-0378">Hydrolase</keyword>
<dbReference type="EC" id="3.1.-.-" evidence="2"/>
<dbReference type="GO" id="GO:0004519">
    <property type="term" value="F:endonuclease activity"/>
    <property type="evidence" value="ECO:0007669"/>
    <property type="project" value="UniProtKB-KW"/>
</dbReference>
<feature type="domain" description="HNH nuclease" evidence="1">
    <location>
        <begin position="2"/>
        <end position="50"/>
    </location>
</feature>
<accession>A0ABT7DU91</accession>
<name>A0ABT7DU91_9NEIS</name>
<dbReference type="Proteomes" id="UP001172778">
    <property type="component" value="Unassembled WGS sequence"/>
</dbReference>
<sequence>MSGVAEPRLLIASHIVPWSKDKLNRLNPSNGLCLSALHDRAFDQGLITLNDDFKIIISDKLKRQEDTFIKSVLLPLEGVTIELPERFTPSLSFISRHRNEEFIDSRTVE</sequence>
<evidence type="ECO:0000313" key="2">
    <source>
        <dbReference type="EMBL" id="MDK2122648.1"/>
    </source>
</evidence>
<dbReference type="GO" id="GO:0016787">
    <property type="term" value="F:hydrolase activity"/>
    <property type="evidence" value="ECO:0007669"/>
    <property type="project" value="UniProtKB-KW"/>
</dbReference>
<keyword evidence="2" id="KW-0540">Nuclease</keyword>
<evidence type="ECO:0000313" key="3">
    <source>
        <dbReference type="Proteomes" id="UP001172778"/>
    </source>
</evidence>
<evidence type="ECO:0000259" key="1">
    <source>
        <dbReference type="Pfam" id="PF13391"/>
    </source>
</evidence>
<keyword evidence="3" id="KW-1185">Reference proteome</keyword>
<organism evidence="2 3">
    <name type="scientific">Parachitinimonas caeni</name>
    <dbReference type="NCBI Taxonomy" id="3031301"/>
    <lineage>
        <taxon>Bacteria</taxon>
        <taxon>Pseudomonadati</taxon>
        <taxon>Pseudomonadota</taxon>
        <taxon>Betaproteobacteria</taxon>
        <taxon>Neisseriales</taxon>
        <taxon>Chitinibacteraceae</taxon>
        <taxon>Parachitinimonas</taxon>
    </lineage>
</organism>
<gene>
    <name evidence="2" type="ORF">PZA18_01145</name>
</gene>